<gene>
    <name evidence="14" type="ORF">D5H78_12845</name>
</gene>
<dbReference type="PANTHER" id="PTHR47992">
    <property type="entry name" value="PROTEIN PHOSPHATASE"/>
    <property type="match status" value="1"/>
</dbReference>
<dbReference type="AlphaFoldDB" id="A0A3A3YTG1"/>
<dbReference type="EMBL" id="QZEZ01000006">
    <property type="protein sequence ID" value="RJK94725.1"/>
    <property type="molecule type" value="Genomic_DNA"/>
</dbReference>
<comment type="caution">
    <text evidence="14">The sequence shown here is derived from an EMBL/GenBank/DDBJ whole genome shotgun (WGS) entry which is preliminary data.</text>
</comment>
<evidence type="ECO:0000256" key="11">
    <source>
        <dbReference type="ARBA" id="ARBA00079123"/>
    </source>
</evidence>
<keyword evidence="3" id="KW-0479">Metal-binding</keyword>
<evidence type="ECO:0000256" key="12">
    <source>
        <dbReference type="SAM" id="MobiDB-lite"/>
    </source>
</evidence>
<dbReference type="GO" id="GO:0046872">
    <property type="term" value="F:metal ion binding"/>
    <property type="evidence" value="ECO:0007669"/>
    <property type="project" value="UniProtKB-KW"/>
</dbReference>
<keyword evidence="15" id="KW-1185">Reference proteome</keyword>
<dbReference type="InterPro" id="IPR036457">
    <property type="entry name" value="PPM-type-like_dom_sf"/>
</dbReference>
<dbReference type="SMART" id="SM00332">
    <property type="entry name" value="PP2Cc"/>
    <property type="match status" value="1"/>
</dbReference>
<feature type="region of interest" description="Disordered" evidence="12">
    <location>
        <begin position="255"/>
        <end position="301"/>
    </location>
</feature>
<accession>A0A3A3YTG1</accession>
<dbReference type="SUPFAM" id="SSF81606">
    <property type="entry name" value="PP2C-like"/>
    <property type="match status" value="1"/>
</dbReference>
<comment type="cofactor">
    <cofactor evidence="1">
        <name>Mn(2+)</name>
        <dbReference type="ChEBI" id="CHEBI:29035"/>
    </cofactor>
</comment>
<sequence>MALALRFAARSDVGLIRDGNEDSAYAGPRLLVVADGMGGHAAGEVASSVAVATLSALDEDSPGPDLLGRLEAAVEEANAHLRDMVAGDPALRGMGTTLTALLRAGSRFGLVHVGDSRAYLLRDSLLQQVTHDDTFVQQLVDEGRITPEEAGHHPQRALITNALDGRGDVDPDLSVREARAGDRWLLCSDGLSGVVSADTLEETLARHASPDDAADALVQLALRGGAPDNVTCIVADVVDVDSAPPDIPQVVGAAASGPVKHLRDDDRARTSPAARAAALAARPRPDEGEDGGGDGAAHDEAPRRRWPRRLLTLGVVAVLLAAAGTALWGWSRDQYYVGAHEDEVAVFQGLQQSVLGVGLSTVYEEEPIPLAALSDYSRRQVEGGIAADGLDDAREVVARLQEEAARCEQEPAPAAPTPRATPGRTPAPGASPRATPGATPGAAPGAAPAATPGAAPRATPEATPGPSPRAPGAGERACPEPAR</sequence>
<name>A0A3A3YTG1_9ACTN</name>
<dbReference type="EC" id="3.1.3.16" evidence="2"/>
<dbReference type="SMART" id="SM00331">
    <property type="entry name" value="PP2C_SIG"/>
    <property type="match status" value="1"/>
</dbReference>
<dbReference type="Pfam" id="PF13672">
    <property type="entry name" value="PP2C_2"/>
    <property type="match status" value="1"/>
</dbReference>
<organism evidence="14 15">
    <name type="scientific">Vallicoccus soli</name>
    <dbReference type="NCBI Taxonomy" id="2339232"/>
    <lineage>
        <taxon>Bacteria</taxon>
        <taxon>Bacillati</taxon>
        <taxon>Actinomycetota</taxon>
        <taxon>Actinomycetes</taxon>
        <taxon>Motilibacterales</taxon>
        <taxon>Vallicoccaceae</taxon>
        <taxon>Vallicoccus</taxon>
    </lineage>
</organism>
<keyword evidence="4" id="KW-0378">Hydrolase</keyword>
<evidence type="ECO:0000256" key="7">
    <source>
        <dbReference type="ARBA" id="ARBA00047761"/>
    </source>
</evidence>
<protein>
    <recommendedName>
        <fullName evidence="9">Serine/threonine protein phosphatase PstP</fullName>
        <ecNumber evidence="2">3.1.3.16</ecNumber>
    </recommendedName>
    <alternativeName>
        <fullName evidence="11">Mycobacterial Ser/Thr phosphatase</fullName>
    </alternativeName>
    <alternativeName>
        <fullName evidence="10">PP2C-family Ser/Thr phosphatase</fullName>
    </alternativeName>
</protein>
<dbReference type="CDD" id="cd00143">
    <property type="entry name" value="PP2Cc"/>
    <property type="match status" value="1"/>
</dbReference>
<evidence type="ECO:0000256" key="6">
    <source>
        <dbReference type="ARBA" id="ARBA00023211"/>
    </source>
</evidence>
<evidence type="ECO:0000313" key="14">
    <source>
        <dbReference type="EMBL" id="RJK94725.1"/>
    </source>
</evidence>
<dbReference type="Proteomes" id="UP000265614">
    <property type="component" value="Unassembled WGS sequence"/>
</dbReference>
<evidence type="ECO:0000256" key="8">
    <source>
        <dbReference type="ARBA" id="ARBA00048336"/>
    </source>
</evidence>
<dbReference type="InterPro" id="IPR001932">
    <property type="entry name" value="PPM-type_phosphatase-like_dom"/>
</dbReference>
<keyword evidence="6" id="KW-0464">Manganese</keyword>
<dbReference type="RefSeq" id="WP_119950907.1">
    <property type="nucleotide sequence ID" value="NZ_QZEZ01000006.1"/>
</dbReference>
<evidence type="ECO:0000256" key="9">
    <source>
        <dbReference type="ARBA" id="ARBA00071184"/>
    </source>
</evidence>
<reference evidence="14 15" key="1">
    <citation type="submission" date="2018-09" db="EMBL/GenBank/DDBJ databases">
        <title>YIM 75000 draft genome.</title>
        <authorList>
            <person name="Tang S."/>
            <person name="Feng Y."/>
        </authorList>
    </citation>
    <scope>NUCLEOTIDE SEQUENCE [LARGE SCALE GENOMIC DNA]</scope>
    <source>
        <strain evidence="14 15">YIM 75000</strain>
    </source>
</reference>
<dbReference type="PROSITE" id="PS51746">
    <property type="entry name" value="PPM_2"/>
    <property type="match status" value="1"/>
</dbReference>
<feature type="domain" description="PPM-type phosphatase" evidence="13">
    <location>
        <begin position="6"/>
        <end position="237"/>
    </location>
</feature>
<dbReference type="Gene3D" id="3.60.40.10">
    <property type="entry name" value="PPM-type phosphatase domain"/>
    <property type="match status" value="1"/>
</dbReference>
<evidence type="ECO:0000256" key="2">
    <source>
        <dbReference type="ARBA" id="ARBA00013081"/>
    </source>
</evidence>
<comment type="catalytic activity">
    <reaction evidence="7">
        <text>O-phospho-L-seryl-[protein] + H2O = L-seryl-[protein] + phosphate</text>
        <dbReference type="Rhea" id="RHEA:20629"/>
        <dbReference type="Rhea" id="RHEA-COMP:9863"/>
        <dbReference type="Rhea" id="RHEA-COMP:11604"/>
        <dbReference type="ChEBI" id="CHEBI:15377"/>
        <dbReference type="ChEBI" id="CHEBI:29999"/>
        <dbReference type="ChEBI" id="CHEBI:43474"/>
        <dbReference type="ChEBI" id="CHEBI:83421"/>
        <dbReference type="EC" id="3.1.3.16"/>
    </reaction>
</comment>
<proteinExistence type="predicted"/>
<dbReference type="OrthoDB" id="9801841at2"/>
<comment type="catalytic activity">
    <reaction evidence="8">
        <text>O-phospho-L-threonyl-[protein] + H2O = L-threonyl-[protein] + phosphate</text>
        <dbReference type="Rhea" id="RHEA:47004"/>
        <dbReference type="Rhea" id="RHEA-COMP:11060"/>
        <dbReference type="Rhea" id="RHEA-COMP:11605"/>
        <dbReference type="ChEBI" id="CHEBI:15377"/>
        <dbReference type="ChEBI" id="CHEBI:30013"/>
        <dbReference type="ChEBI" id="CHEBI:43474"/>
        <dbReference type="ChEBI" id="CHEBI:61977"/>
        <dbReference type="EC" id="3.1.3.16"/>
    </reaction>
</comment>
<evidence type="ECO:0000256" key="10">
    <source>
        <dbReference type="ARBA" id="ARBA00077741"/>
    </source>
</evidence>
<feature type="compositionally biased region" description="Low complexity" evidence="12">
    <location>
        <begin position="417"/>
        <end position="462"/>
    </location>
</feature>
<dbReference type="InterPro" id="IPR015655">
    <property type="entry name" value="PP2C"/>
</dbReference>
<evidence type="ECO:0000256" key="4">
    <source>
        <dbReference type="ARBA" id="ARBA00022801"/>
    </source>
</evidence>
<evidence type="ECO:0000259" key="13">
    <source>
        <dbReference type="PROSITE" id="PS51746"/>
    </source>
</evidence>
<evidence type="ECO:0000256" key="3">
    <source>
        <dbReference type="ARBA" id="ARBA00022723"/>
    </source>
</evidence>
<dbReference type="FunFam" id="3.60.40.10:FF:000002">
    <property type="entry name" value="Serine/threonine phosphatase stp"/>
    <property type="match status" value="1"/>
</dbReference>
<feature type="region of interest" description="Disordered" evidence="12">
    <location>
        <begin position="402"/>
        <end position="483"/>
    </location>
</feature>
<keyword evidence="5" id="KW-0904">Protein phosphatase</keyword>
<evidence type="ECO:0000313" key="15">
    <source>
        <dbReference type="Proteomes" id="UP000265614"/>
    </source>
</evidence>
<evidence type="ECO:0000256" key="5">
    <source>
        <dbReference type="ARBA" id="ARBA00022912"/>
    </source>
</evidence>
<feature type="compositionally biased region" description="Low complexity" evidence="12">
    <location>
        <begin position="270"/>
        <end position="282"/>
    </location>
</feature>
<dbReference type="GO" id="GO:0004722">
    <property type="term" value="F:protein serine/threonine phosphatase activity"/>
    <property type="evidence" value="ECO:0007669"/>
    <property type="project" value="UniProtKB-EC"/>
</dbReference>
<evidence type="ECO:0000256" key="1">
    <source>
        <dbReference type="ARBA" id="ARBA00001936"/>
    </source>
</evidence>